<dbReference type="AlphaFoldDB" id="A0A0A9AHJ2"/>
<reference evidence="1" key="1">
    <citation type="submission" date="2014-09" db="EMBL/GenBank/DDBJ databases">
        <authorList>
            <person name="Magalhaes I.L.F."/>
            <person name="Oliveira U."/>
            <person name="Santos F.R."/>
            <person name="Vidigal T.H.D.A."/>
            <person name="Brescovit A.D."/>
            <person name="Santos A.J."/>
        </authorList>
    </citation>
    <scope>NUCLEOTIDE SEQUENCE</scope>
    <source>
        <tissue evidence="1">Shoot tissue taken approximately 20 cm above the soil surface</tissue>
    </source>
</reference>
<proteinExistence type="predicted"/>
<protein>
    <submittedName>
        <fullName evidence="1">Uncharacterized protein</fullName>
    </submittedName>
</protein>
<name>A0A0A9AHJ2_ARUDO</name>
<evidence type="ECO:0000313" key="1">
    <source>
        <dbReference type="EMBL" id="JAD51114.1"/>
    </source>
</evidence>
<dbReference type="EMBL" id="GBRH01246781">
    <property type="protein sequence ID" value="JAD51114.1"/>
    <property type="molecule type" value="Transcribed_RNA"/>
</dbReference>
<reference evidence="1" key="2">
    <citation type="journal article" date="2015" name="Data Brief">
        <title>Shoot transcriptome of the giant reed, Arundo donax.</title>
        <authorList>
            <person name="Barrero R.A."/>
            <person name="Guerrero F.D."/>
            <person name="Moolhuijzen P."/>
            <person name="Goolsby J.A."/>
            <person name="Tidwell J."/>
            <person name="Bellgard S.E."/>
            <person name="Bellgard M.I."/>
        </authorList>
    </citation>
    <scope>NUCLEOTIDE SEQUENCE</scope>
    <source>
        <tissue evidence="1">Shoot tissue taken approximately 20 cm above the soil surface</tissue>
    </source>
</reference>
<organism evidence="1">
    <name type="scientific">Arundo donax</name>
    <name type="common">Giant reed</name>
    <name type="synonym">Donax arundinaceus</name>
    <dbReference type="NCBI Taxonomy" id="35708"/>
    <lineage>
        <taxon>Eukaryota</taxon>
        <taxon>Viridiplantae</taxon>
        <taxon>Streptophyta</taxon>
        <taxon>Embryophyta</taxon>
        <taxon>Tracheophyta</taxon>
        <taxon>Spermatophyta</taxon>
        <taxon>Magnoliopsida</taxon>
        <taxon>Liliopsida</taxon>
        <taxon>Poales</taxon>
        <taxon>Poaceae</taxon>
        <taxon>PACMAD clade</taxon>
        <taxon>Arundinoideae</taxon>
        <taxon>Arundineae</taxon>
        <taxon>Arundo</taxon>
    </lineage>
</organism>
<accession>A0A0A9AHJ2</accession>
<sequence length="79" mass="8712">MQCSHSYSSPSGLRLSEENVKRLAVKIWPRPVGCITFVLTAKNGHVPVLDQTIPSPVILPELVYLMQIMLVPSLLQACP</sequence>